<sequence>MQAENNWYKLLLTVGVIAFGVGFITLIYRLFRKIDRNTLLDERKNTNKK</sequence>
<reference evidence="2" key="2">
    <citation type="submission" date="2020-09" db="EMBL/GenBank/DDBJ databases">
        <authorList>
            <person name="Sun Q."/>
            <person name="Zhou Y."/>
        </authorList>
    </citation>
    <scope>NUCLEOTIDE SEQUENCE</scope>
    <source>
        <strain evidence="2">CGMCC 1.15966</strain>
    </source>
</reference>
<protein>
    <submittedName>
        <fullName evidence="2">Uncharacterized protein</fullName>
    </submittedName>
</protein>
<dbReference type="EMBL" id="BMKM01000001">
    <property type="protein sequence ID" value="GGE11334.1"/>
    <property type="molecule type" value="Genomic_DNA"/>
</dbReference>
<dbReference type="Proteomes" id="UP000614460">
    <property type="component" value="Unassembled WGS sequence"/>
</dbReference>
<name>A0A8H9FWJ1_9SPHI</name>
<keyword evidence="1" id="KW-0812">Transmembrane</keyword>
<keyword evidence="1" id="KW-1133">Transmembrane helix</keyword>
<reference evidence="2" key="1">
    <citation type="journal article" date="2014" name="Int. J. Syst. Evol. Microbiol.">
        <title>Complete genome sequence of Corynebacterium casei LMG S-19264T (=DSM 44701T), isolated from a smear-ripened cheese.</title>
        <authorList>
            <consortium name="US DOE Joint Genome Institute (JGI-PGF)"/>
            <person name="Walter F."/>
            <person name="Albersmeier A."/>
            <person name="Kalinowski J."/>
            <person name="Ruckert C."/>
        </authorList>
    </citation>
    <scope>NUCLEOTIDE SEQUENCE</scope>
    <source>
        <strain evidence="2">CGMCC 1.15966</strain>
    </source>
</reference>
<keyword evidence="3" id="KW-1185">Reference proteome</keyword>
<comment type="caution">
    <text evidence="2">The sequence shown here is derived from an EMBL/GenBank/DDBJ whole genome shotgun (WGS) entry which is preliminary data.</text>
</comment>
<proteinExistence type="predicted"/>
<dbReference type="AlphaFoldDB" id="A0A8H9FWJ1"/>
<gene>
    <name evidence="2" type="ORF">GCM10011516_06370</name>
</gene>
<evidence type="ECO:0000313" key="2">
    <source>
        <dbReference type="EMBL" id="GGE11334.1"/>
    </source>
</evidence>
<organism evidence="2 3">
    <name type="scientific">Sphingobacterium cellulitidis</name>
    <dbReference type="NCBI Taxonomy" id="1768011"/>
    <lineage>
        <taxon>Bacteria</taxon>
        <taxon>Pseudomonadati</taxon>
        <taxon>Bacteroidota</taxon>
        <taxon>Sphingobacteriia</taxon>
        <taxon>Sphingobacteriales</taxon>
        <taxon>Sphingobacteriaceae</taxon>
        <taxon>Sphingobacterium</taxon>
    </lineage>
</organism>
<accession>A0A8H9FWJ1</accession>
<evidence type="ECO:0000313" key="3">
    <source>
        <dbReference type="Proteomes" id="UP000614460"/>
    </source>
</evidence>
<feature type="transmembrane region" description="Helical" evidence="1">
    <location>
        <begin position="6"/>
        <end position="28"/>
    </location>
</feature>
<keyword evidence="1" id="KW-0472">Membrane</keyword>
<evidence type="ECO:0000256" key="1">
    <source>
        <dbReference type="SAM" id="Phobius"/>
    </source>
</evidence>